<reference evidence="3 4" key="1">
    <citation type="submission" date="2018-06" db="EMBL/GenBank/DDBJ databases">
        <title>Freshwater and sediment microbial communities from various areas in North America, analyzing microbe dynamics in response to fracking.</title>
        <authorList>
            <person name="Lamendella R."/>
        </authorList>
    </citation>
    <scope>NUCLEOTIDE SEQUENCE [LARGE SCALE GENOMIC DNA]</scope>
    <source>
        <strain evidence="3 4">NG-13</strain>
    </source>
</reference>
<keyword evidence="1" id="KW-0233">DNA recombination</keyword>
<evidence type="ECO:0000259" key="2">
    <source>
        <dbReference type="PROSITE" id="PS51898"/>
    </source>
</evidence>
<dbReference type="Gene3D" id="1.10.443.10">
    <property type="entry name" value="Intergrase catalytic core"/>
    <property type="match status" value="1"/>
</dbReference>
<dbReference type="EMBL" id="QLLI01000021">
    <property type="protein sequence ID" value="RAI85698.1"/>
    <property type="molecule type" value="Genomic_DNA"/>
</dbReference>
<dbReference type="PANTHER" id="PTHR30349:SF81">
    <property type="entry name" value="TYROSINE RECOMBINASE XERC"/>
    <property type="match status" value="1"/>
</dbReference>
<dbReference type="InterPro" id="IPR050090">
    <property type="entry name" value="Tyrosine_recombinase_XerCD"/>
</dbReference>
<sequence>MLCALKSFFKFLVEIERVIQVSPAAQVKCGEKEKSLSKAFSEAEVTALIDTASEHRLIDQMILELLYGLGFRVSETAPNQLENMDFEPKSIRIEGKGDVEWINPIHDNTLIRVKMFMKKNGITSGWLLPSKLDKTVPMSRKSIYKIVKRIAARSGVDSKNVSPHVFRHSFTTHMLNAGCDMALVQEYLGHAESPQPRFMPRYLRKISRKHLGSSILLQLQYR</sequence>
<evidence type="ECO:0000313" key="4">
    <source>
        <dbReference type="Proteomes" id="UP000248827"/>
    </source>
</evidence>
<comment type="caution">
    <text evidence="3">The sequence shown here is derived from an EMBL/GenBank/DDBJ whole genome shotgun (WGS) entry which is preliminary data.</text>
</comment>
<dbReference type="InterPro" id="IPR011010">
    <property type="entry name" value="DNA_brk_join_enz"/>
</dbReference>
<evidence type="ECO:0000313" key="3">
    <source>
        <dbReference type="EMBL" id="RAI85698.1"/>
    </source>
</evidence>
<dbReference type="Proteomes" id="UP000248827">
    <property type="component" value="Unassembled WGS sequence"/>
</dbReference>
<dbReference type="PROSITE" id="PS51898">
    <property type="entry name" value="TYR_RECOMBINASE"/>
    <property type="match status" value="1"/>
</dbReference>
<evidence type="ECO:0000256" key="1">
    <source>
        <dbReference type="ARBA" id="ARBA00023172"/>
    </source>
</evidence>
<name>A0ABX9BCC2_9BACL</name>
<dbReference type="InterPro" id="IPR002104">
    <property type="entry name" value="Integrase_catalytic"/>
</dbReference>
<organism evidence="3 4">
    <name type="scientific">Paenibacillus pabuli</name>
    <dbReference type="NCBI Taxonomy" id="1472"/>
    <lineage>
        <taxon>Bacteria</taxon>
        <taxon>Bacillati</taxon>
        <taxon>Bacillota</taxon>
        <taxon>Bacilli</taxon>
        <taxon>Bacillales</taxon>
        <taxon>Paenibacillaceae</taxon>
        <taxon>Paenibacillus</taxon>
    </lineage>
</organism>
<dbReference type="Pfam" id="PF00589">
    <property type="entry name" value="Phage_integrase"/>
    <property type="match status" value="1"/>
</dbReference>
<gene>
    <name evidence="3" type="ORF">DET54_12155</name>
</gene>
<proteinExistence type="predicted"/>
<keyword evidence="4" id="KW-1185">Reference proteome</keyword>
<dbReference type="PANTHER" id="PTHR30349">
    <property type="entry name" value="PHAGE INTEGRASE-RELATED"/>
    <property type="match status" value="1"/>
</dbReference>
<accession>A0ABX9BCC2</accession>
<dbReference type="InterPro" id="IPR013762">
    <property type="entry name" value="Integrase-like_cat_sf"/>
</dbReference>
<feature type="domain" description="Tyr recombinase" evidence="2">
    <location>
        <begin position="35"/>
        <end position="216"/>
    </location>
</feature>
<protein>
    <submittedName>
        <fullName evidence="3">Phage integrase family protein</fullName>
    </submittedName>
</protein>
<dbReference type="SUPFAM" id="SSF56349">
    <property type="entry name" value="DNA breaking-rejoining enzymes"/>
    <property type="match status" value="1"/>
</dbReference>